<dbReference type="Proteomes" id="UP001595629">
    <property type="component" value="Unassembled WGS sequence"/>
</dbReference>
<reference evidence="2" key="1">
    <citation type="journal article" date="2019" name="Int. J. Syst. Evol. Microbiol.">
        <title>The Global Catalogue of Microorganisms (GCM) 10K type strain sequencing project: providing services to taxonomists for standard genome sequencing and annotation.</title>
        <authorList>
            <consortium name="The Broad Institute Genomics Platform"/>
            <consortium name="The Broad Institute Genome Sequencing Center for Infectious Disease"/>
            <person name="Wu L."/>
            <person name="Ma J."/>
        </authorList>
    </citation>
    <scope>NUCLEOTIDE SEQUENCE [LARGE SCALE GENOMIC DNA]</scope>
    <source>
        <strain evidence="2">KCTC 42911</strain>
    </source>
</reference>
<accession>A0ABV7TN35</accession>
<organism evidence="1 2">
    <name type="scientific">Lutimaribacter marinistellae</name>
    <dbReference type="NCBI Taxonomy" id="1820329"/>
    <lineage>
        <taxon>Bacteria</taxon>
        <taxon>Pseudomonadati</taxon>
        <taxon>Pseudomonadota</taxon>
        <taxon>Alphaproteobacteria</taxon>
        <taxon>Rhodobacterales</taxon>
        <taxon>Roseobacteraceae</taxon>
        <taxon>Lutimaribacter</taxon>
    </lineage>
</organism>
<comment type="caution">
    <text evidence="1">The sequence shown here is derived from an EMBL/GenBank/DDBJ whole genome shotgun (WGS) entry which is preliminary data.</text>
</comment>
<evidence type="ECO:0000313" key="2">
    <source>
        <dbReference type="Proteomes" id="UP001595629"/>
    </source>
</evidence>
<dbReference type="EMBL" id="JBHRXI010000049">
    <property type="protein sequence ID" value="MFC3616436.1"/>
    <property type="molecule type" value="Genomic_DNA"/>
</dbReference>
<keyword evidence="2" id="KW-1185">Reference proteome</keyword>
<protein>
    <submittedName>
        <fullName evidence="1">Uncharacterized protein</fullName>
    </submittedName>
</protein>
<name>A0ABV7TN35_9RHOB</name>
<gene>
    <name evidence="1" type="ORF">ACFORG_22055</name>
</gene>
<dbReference type="RefSeq" id="WP_386737748.1">
    <property type="nucleotide sequence ID" value="NZ_JBHRXI010000049.1"/>
</dbReference>
<proteinExistence type="predicted"/>
<sequence length="63" mass="7359">MHQPDPTIRRARLFRLLAHQHAAERVHAATRWRPGLNLGTAMLLQDRALASFRPQKLPQMPRR</sequence>
<evidence type="ECO:0000313" key="1">
    <source>
        <dbReference type="EMBL" id="MFC3616436.1"/>
    </source>
</evidence>